<reference evidence="2" key="1">
    <citation type="journal article" date="2019" name="Int. J. Syst. Evol. Microbiol.">
        <title>The Global Catalogue of Microorganisms (GCM) 10K type strain sequencing project: providing services to taxonomists for standard genome sequencing and annotation.</title>
        <authorList>
            <consortium name="The Broad Institute Genomics Platform"/>
            <consortium name="The Broad Institute Genome Sequencing Center for Infectious Disease"/>
            <person name="Wu L."/>
            <person name="Ma J."/>
        </authorList>
    </citation>
    <scope>NUCLEOTIDE SEQUENCE [LARGE SCALE GENOMIC DNA]</scope>
    <source>
        <strain evidence="2">CGMCC 1.6964</strain>
    </source>
</reference>
<dbReference type="EMBL" id="BMLN01000004">
    <property type="protein sequence ID" value="GGN98314.1"/>
    <property type="molecule type" value="Genomic_DNA"/>
</dbReference>
<evidence type="ECO:0008006" key="3">
    <source>
        <dbReference type="Google" id="ProtNLM"/>
    </source>
</evidence>
<proteinExistence type="predicted"/>
<sequence>MKSPIEKIFSYQLASRLEDTGVYTLTSQERAWLRTMLEHPSAAEALEPSTIEKLQACTLEDEMPNLLDGLEEKAGSRDMQTVHPLLRPIRQILRHRQGMMIQCMTKKGKLNDPQPGLPCKLEYSMVKREWYLHWYNSRTRSPMHTRLCHIVFVDEIPLSPARYEEWSAQAQQKLQGGHRYEATVEVIRSFNAELTRILHAFSCFDKRVEFDEKEQIYRIYLSYSGSESQYVLTKLRFLGKRVRVVEGEYLKRRMRESTRKALALYGIGTEPTFSPSTVIPLDVESAACRQDSTAKIPD</sequence>
<organism evidence="1 2">
    <name type="scientific">Saccharibacillus kuerlensis</name>
    <dbReference type="NCBI Taxonomy" id="459527"/>
    <lineage>
        <taxon>Bacteria</taxon>
        <taxon>Bacillati</taxon>
        <taxon>Bacillota</taxon>
        <taxon>Bacilli</taxon>
        <taxon>Bacillales</taxon>
        <taxon>Paenibacillaceae</taxon>
        <taxon>Saccharibacillus</taxon>
    </lineage>
</organism>
<accession>A0ABQ2L057</accession>
<keyword evidence="2" id="KW-1185">Reference proteome</keyword>
<evidence type="ECO:0000313" key="2">
    <source>
        <dbReference type="Proteomes" id="UP000606653"/>
    </source>
</evidence>
<evidence type="ECO:0000313" key="1">
    <source>
        <dbReference type="EMBL" id="GGN98314.1"/>
    </source>
</evidence>
<protein>
    <recommendedName>
        <fullName evidence="3">WYL domain-containing protein</fullName>
    </recommendedName>
</protein>
<dbReference type="Proteomes" id="UP000606653">
    <property type="component" value="Unassembled WGS sequence"/>
</dbReference>
<dbReference type="RefSeq" id="WP_018976115.1">
    <property type="nucleotide sequence ID" value="NZ_BMLN01000004.1"/>
</dbReference>
<name>A0ABQ2L057_9BACL</name>
<comment type="caution">
    <text evidence="1">The sequence shown here is derived from an EMBL/GenBank/DDBJ whole genome shotgun (WGS) entry which is preliminary data.</text>
</comment>
<gene>
    <name evidence="1" type="ORF">GCM10010969_17270</name>
</gene>